<keyword evidence="3" id="KW-1185">Reference proteome</keyword>
<feature type="signal peptide" evidence="1">
    <location>
        <begin position="1"/>
        <end position="23"/>
    </location>
</feature>
<evidence type="ECO:0008006" key="4">
    <source>
        <dbReference type="Google" id="ProtNLM"/>
    </source>
</evidence>
<evidence type="ECO:0000313" key="3">
    <source>
        <dbReference type="Proteomes" id="UP000028725"/>
    </source>
</evidence>
<dbReference type="Proteomes" id="UP000028725">
    <property type="component" value="Unassembled WGS sequence"/>
</dbReference>
<organism evidence="2 3">
    <name type="scientific">Hyalangium minutum</name>
    <dbReference type="NCBI Taxonomy" id="394096"/>
    <lineage>
        <taxon>Bacteria</taxon>
        <taxon>Pseudomonadati</taxon>
        <taxon>Myxococcota</taxon>
        <taxon>Myxococcia</taxon>
        <taxon>Myxococcales</taxon>
        <taxon>Cystobacterineae</taxon>
        <taxon>Archangiaceae</taxon>
        <taxon>Hyalangium</taxon>
    </lineage>
</organism>
<dbReference type="AlphaFoldDB" id="A0A085WL18"/>
<dbReference type="EMBL" id="JMCB01000006">
    <property type="protein sequence ID" value="KFE68381.1"/>
    <property type="molecule type" value="Genomic_DNA"/>
</dbReference>
<name>A0A085WL18_9BACT</name>
<evidence type="ECO:0000256" key="1">
    <source>
        <dbReference type="SAM" id="SignalP"/>
    </source>
</evidence>
<reference evidence="2 3" key="1">
    <citation type="submission" date="2014-04" db="EMBL/GenBank/DDBJ databases">
        <title>Genome assembly of Hyalangium minutum DSM 14724.</title>
        <authorList>
            <person name="Sharma G."/>
            <person name="Subramanian S."/>
        </authorList>
    </citation>
    <scope>NUCLEOTIDE SEQUENCE [LARGE SCALE GENOMIC DNA]</scope>
    <source>
        <strain evidence="2 3">DSM 14724</strain>
    </source>
</reference>
<evidence type="ECO:0000313" key="2">
    <source>
        <dbReference type="EMBL" id="KFE68381.1"/>
    </source>
</evidence>
<protein>
    <recommendedName>
        <fullName evidence="4">Lipoprotein</fullName>
    </recommendedName>
</protein>
<dbReference type="RefSeq" id="WP_052420049.1">
    <property type="nucleotide sequence ID" value="NZ_JMCB01000006.1"/>
</dbReference>
<sequence length="151" mass="16093">MPGVRLAVMGLLVLAACSSAPKAHVRPAPRHTEGWQPAWGEEGAYGFTPENPIHVGGGPSGQHAFLEALRGANGEPLAWRRLGSCCEFETPNSFMGMGLLDLYEVTYEGLEKPVILYLDMYDSGPVAAPAGFLLPEGHETAPPGKPKVIEL</sequence>
<dbReference type="STRING" id="394096.DB31_7618"/>
<dbReference type="PROSITE" id="PS51257">
    <property type="entry name" value="PROKAR_LIPOPROTEIN"/>
    <property type="match status" value="1"/>
</dbReference>
<accession>A0A085WL18</accession>
<keyword evidence="1" id="KW-0732">Signal</keyword>
<gene>
    <name evidence="2" type="ORF">DB31_7618</name>
</gene>
<feature type="chain" id="PRO_5001799830" description="Lipoprotein" evidence="1">
    <location>
        <begin position="24"/>
        <end position="151"/>
    </location>
</feature>
<comment type="caution">
    <text evidence="2">The sequence shown here is derived from an EMBL/GenBank/DDBJ whole genome shotgun (WGS) entry which is preliminary data.</text>
</comment>
<proteinExistence type="predicted"/>